<proteinExistence type="predicted"/>
<comment type="caution">
    <text evidence="2">The sequence shown here is derived from an EMBL/GenBank/DDBJ whole genome shotgun (WGS) entry which is preliminary data.</text>
</comment>
<dbReference type="RefSeq" id="WP_204601361.1">
    <property type="nucleotide sequence ID" value="NZ_JBHSED010000040.1"/>
</dbReference>
<feature type="compositionally biased region" description="Acidic residues" evidence="1">
    <location>
        <begin position="488"/>
        <end position="499"/>
    </location>
</feature>
<sequence>MSLSLWPNGEQQRELENIIIRGARTAATLEQIIQLEIGDWRKSDKRKWMEIGERYYRNKTDINDRQRTAISASGAKEIVGNLANNKLANAFVRKLVDQKTGYLLGKPLSVQTDKTAYADEWKEIFKPDMFRRLQSTGKQAVNAGVAWWFVHYDDAGTLSFRKMKSPEIIPLWADEAHTILDAVIRDYEVIVYEGLQRKTVRKIEWWDTSGVRRYVAGGTGLIPDVEAGAVSSHFTVKVDDKEHGMNWERVPFIAWKYNEEEQPLVEIIKSLVDDYDRNKSDNSNNLEDLPDAIFKVKNFSGTDPSAFRKNLAIYRTAFVDGDGDVDTVNLHINVEAYKTHQEQARKDIYEFGRGVDTQGVDIGSAPSGIALKFLYSDLDLDASMMETEFQASLEQLRWFVDTHLYNSTKVDYSGEDLSFIFNKDMPIDETAIITAIKDSVGILSDETLVAQHPWVKDVLAELERIKKQKEEALKRMADGYGGLKPDSDPDGDGGGGDDE</sequence>
<accession>A0ABV8SE33</accession>
<keyword evidence="3" id="KW-1185">Reference proteome</keyword>
<dbReference type="InterPro" id="IPR021145">
    <property type="entry name" value="Portal_protein_SPP1_Gp6-like"/>
</dbReference>
<feature type="region of interest" description="Disordered" evidence="1">
    <location>
        <begin position="476"/>
        <end position="499"/>
    </location>
</feature>
<evidence type="ECO:0000313" key="3">
    <source>
        <dbReference type="Proteomes" id="UP001595755"/>
    </source>
</evidence>
<evidence type="ECO:0000313" key="2">
    <source>
        <dbReference type="EMBL" id="MFC4305786.1"/>
    </source>
</evidence>
<dbReference type="NCBIfam" id="TIGR01538">
    <property type="entry name" value="portal_SPP1"/>
    <property type="match status" value="1"/>
</dbReference>
<organism evidence="2 3">
    <name type="scientific">Cohnella boryungensis</name>
    <dbReference type="NCBI Taxonomy" id="768479"/>
    <lineage>
        <taxon>Bacteria</taxon>
        <taxon>Bacillati</taxon>
        <taxon>Bacillota</taxon>
        <taxon>Bacilli</taxon>
        <taxon>Bacillales</taxon>
        <taxon>Paenibacillaceae</taxon>
        <taxon>Cohnella</taxon>
    </lineage>
</organism>
<dbReference type="Pfam" id="PF05133">
    <property type="entry name" value="SPP1_portal"/>
    <property type="match status" value="1"/>
</dbReference>
<reference evidence="3" key="1">
    <citation type="journal article" date="2019" name="Int. J. Syst. Evol. Microbiol.">
        <title>The Global Catalogue of Microorganisms (GCM) 10K type strain sequencing project: providing services to taxonomists for standard genome sequencing and annotation.</title>
        <authorList>
            <consortium name="The Broad Institute Genomics Platform"/>
            <consortium name="The Broad Institute Genome Sequencing Center for Infectious Disease"/>
            <person name="Wu L."/>
            <person name="Ma J."/>
        </authorList>
    </citation>
    <scope>NUCLEOTIDE SEQUENCE [LARGE SCALE GENOMIC DNA]</scope>
    <source>
        <strain evidence="3">CGMCC 4.1641</strain>
    </source>
</reference>
<evidence type="ECO:0000256" key="1">
    <source>
        <dbReference type="SAM" id="MobiDB-lite"/>
    </source>
</evidence>
<protein>
    <submittedName>
        <fullName evidence="2">Phage portal protein</fullName>
    </submittedName>
</protein>
<dbReference type="InterPro" id="IPR006428">
    <property type="entry name" value="Portal_SPP1-type"/>
</dbReference>
<gene>
    <name evidence="2" type="ORF">ACFO1S_20355</name>
</gene>
<dbReference type="EMBL" id="JBHSED010000040">
    <property type="protein sequence ID" value="MFC4305786.1"/>
    <property type="molecule type" value="Genomic_DNA"/>
</dbReference>
<dbReference type="Proteomes" id="UP001595755">
    <property type="component" value="Unassembled WGS sequence"/>
</dbReference>
<name>A0ABV8SE33_9BACL</name>